<evidence type="ECO:0000313" key="9">
    <source>
        <dbReference type="Proteomes" id="UP000199202"/>
    </source>
</evidence>
<evidence type="ECO:0000256" key="4">
    <source>
        <dbReference type="SAM" id="MobiDB-lite"/>
    </source>
</evidence>
<evidence type="ECO:0000313" key="8">
    <source>
        <dbReference type="EMBL" id="SDJ04202.1"/>
    </source>
</evidence>
<dbReference type="AlphaFoldDB" id="A0A1G8QHF8"/>
<dbReference type="Proteomes" id="UP000199202">
    <property type="component" value="Unassembled WGS sequence"/>
</dbReference>
<dbReference type="RefSeq" id="WP_090933226.1">
    <property type="nucleotide sequence ID" value="NZ_FNDJ01000008.1"/>
</dbReference>
<dbReference type="EMBL" id="FNDJ01000008">
    <property type="protein sequence ID" value="SDJ04202.1"/>
    <property type="molecule type" value="Genomic_DNA"/>
</dbReference>
<reference evidence="8 9" key="1">
    <citation type="submission" date="2016-10" db="EMBL/GenBank/DDBJ databases">
        <authorList>
            <person name="de Groot N.N."/>
        </authorList>
    </citation>
    <scope>NUCLEOTIDE SEQUENCE [LARGE SCALE GENOMIC DNA]</scope>
    <source>
        <strain evidence="8 9">CGMCC 4.6533</strain>
    </source>
</reference>
<dbReference type="GO" id="GO:0003993">
    <property type="term" value="F:acid phosphatase activity"/>
    <property type="evidence" value="ECO:0007669"/>
    <property type="project" value="InterPro"/>
</dbReference>
<sequence length="458" mass="47699">MFRRRTVTTLSAAAIILAALSVPEVTANAATTTFTPVADTYVDNSATGTNYGTSAQLGIDNSPVKRMFLRFTVSGVSGTVSSVKLRVHTDNVSGAESGSGGSFRAMSNTTWSETGTTWNNQPAIDGATLGSIGAVTANAWYEIDVTSYVKGNGTYSIGVTSASTDGADFDSRESGGSTAPQLVVTTGTTTPPPTGDVLVGAGDIADSGSGDSATAALLDDIPGTVFTLGDNVYTNGTASEFANYYAPTWGRHKSRTRPVPGNHDYNTSGASGYYGYFGSSAGDPAKGYYSYNIGANWHVIVLNSNCSAVSCASGSAQVNWLRSDLAANPRPCTVAMWHHPRYTSGANHAPTTSVAPFVQALYDANADLILTGHNHQYERFAPINPSNQLDTARGIRHFVVGSGGAGHYGFGTILPNSEARNSDTFGVLKLTLGAGSYTWQFVPQAGKSYADSGTTNCH</sequence>
<keyword evidence="2" id="KW-0964">Secreted</keyword>
<protein>
    <submittedName>
        <fullName evidence="8">Calcineurin-like phosphoesterase</fullName>
    </submittedName>
</protein>
<dbReference type="InterPro" id="IPR039331">
    <property type="entry name" value="PAPs-like"/>
</dbReference>
<dbReference type="Pfam" id="PF00149">
    <property type="entry name" value="Metallophos"/>
    <property type="match status" value="1"/>
</dbReference>
<dbReference type="InterPro" id="IPR055372">
    <property type="entry name" value="CBM96"/>
</dbReference>
<dbReference type="SUPFAM" id="SSF56300">
    <property type="entry name" value="Metallo-dependent phosphatases"/>
    <property type="match status" value="1"/>
</dbReference>
<name>A0A1G8QHF8_9ACTN</name>
<dbReference type="PANTHER" id="PTHR22953">
    <property type="entry name" value="ACID PHOSPHATASE RELATED"/>
    <property type="match status" value="1"/>
</dbReference>
<dbReference type="Pfam" id="PF24517">
    <property type="entry name" value="CBM96"/>
    <property type="match status" value="1"/>
</dbReference>
<organism evidence="8 9">
    <name type="scientific">Nonomuraea jiangxiensis</name>
    <dbReference type="NCBI Taxonomy" id="633440"/>
    <lineage>
        <taxon>Bacteria</taxon>
        <taxon>Bacillati</taxon>
        <taxon>Actinomycetota</taxon>
        <taxon>Actinomycetes</taxon>
        <taxon>Streptosporangiales</taxon>
        <taxon>Streptosporangiaceae</taxon>
        <taxon>Nonomuraea</taxon>
    </lineage>
</organism>
<keyword evidence="3 5" id="KW-0732">Signal</keyword>
<evidence type="ECO:0000256" key="5">
    <source>
        <dbReference type="SAM" id="SignalP"/>
    </source>
</evidence>
<dbReference type="InterPro" id="IPR029052">
    <property type="entry name" value="Metallo-depent_PP-like"/>
</dbReference>
<dbReference type="PANTHER" id="PTHR22953:SF153">
    <property type="entry name" value="PURPLE ACID PHOSPHATASE"/>
    <property type="match status" value="1"/>
</dbReference>
<feature type="domain" description="Calcineurin-like phosphoesterase" evidence="6">
    <location>
        <begin position="204"/>
        <end position="377"/>
    </location>
</feature>
<keyword evidence="9" id="KW-1185">Reference proteome</keyword>
<feature type="domain" description="Carbohydrate-binding module family 96" evidence="7">
    <location>
        <begin position="31"/>
        <end position="186"/>
    </location>
</feature>
<dbReference type="Gene3D" id="3.60.21.10">
    <property type="match status" value="1"/>
</dbReference>
<dbReference type="GO" id="GO:0005576">
    <property type="term" value="C:extracellular region"/>
    <property type="evidence" value="ECO:0007669"/>
    <property type="project" value="UniProtKB-SubCell"/>
</dbReference>
<evidence type="ECO:0000256" key="2">
    <source>
        <dbReference type="ARBA" id="ARBA00022525"/>
    </source>
</evidence>
<dbReference type="STRING" id="633440.SAMN05421869_108250"/>
<proteinExistence type="predicted"/>
<dbReference type="OrthoDB" id="2479530at2"/>
<feature type="chain" id="PRO_5011649644" evidence="5">
    <location>
        <begin position="30"/>
        <end position="458"/>
    </location>
</feature>
<feature type="compositionally biased region" description="Polar residues" evidence="4">
    <location>
        <begin position="174"/>
        <end position="184"/>
    </location>
</feature>
<gene>
    <name evidence="8" type="ORF">SAMN05421869_108250</name>
</gene>
<evidence type="ECO:0000256" key="1">
    <source>
        <dbReference type="ARBA" id="ARBA00004613"/>
    </source>
</evidence>
<evidence type="ECO:0000256" key="3">
    <source>
        <dbReference type="ARBA" id="ARBA00022729"/>
    </source>
</evidence>
<evidence type="ECO:0000259" key="6">
    <source>
        <dbReference type="Pfam" id="PF00149"/>
    </source>
</evidence>
<feature type="region of interest" description="Disordered" evidence="4">
    <location>
        <begin position="166"/>
        <end position="195"/>
    </location>
</feature>
<accession>A0A1G8QHF8</accession>
<feature type="signal peptide" evidence="5">
    <location>
        <begin position="1"/>
        <end position="29"/>
    </location>
</feature>
<dbReference type="NCBIfam" id="NF033679">
    <property type="entry name" value="DNRLRE_dom"/>
    <property type="match status" value="1"/>
</dbReference>
<dbReference type="InterPro" id="IPR004843">
    <property type="entry name" value="Calcineurin-like_PHP"/>
</dbReference>
<evidence type="ECO:0000259" key="7">
    <source>
        <dbReference type="Pfam" id="PF24517"/>
    </source>
</evidence>
<comment type="subcellular location">
    <subcellularLocation>
        <location evidence="1">Secreted</location>
    </subcellularLocation>
</comment>